<keyword evidence="4" id="KW-0378">Hydrolase</keyword>
<dbReference type="SUPFAM" id="SSF56672">
    <property type="entry name" value="DNA/RNA polymerases"/>
    <property type="match status" value="1"/>
</dbReference>
<dbReference type="Gene3D" id="3.30.420.10">
    <property type="entry name" value="Ribonuclease H-like superfamily/Ribonuclease H"/>
    <property type="match status" value="2"/>
</dbReference>
<dbReference type="SMART" id="SM00343">
    <property type="entry name" value="ZnF_C2HC"/>
    <property type="match status" value="1"/>
</dbReference>
<dbReference type="PROSITE" id="PS50994">
    <property type="entry name" value="INTEGRASE"/>
    <property type="match status" value="2"/>
</dbReference>
<dbReference type="PANTHER" id="PTHR42648:SF20">
    <property type="entry name" value="RNA-DIRECTED DNA POLYMERASE"/>
    <property type="match status" value="1"/>
</dbReference>
<dbReference type="GO" id="GO:0006508">
    <property type="term" value="P:proteolysis"/>
    <property type="evidence" value="ECO:0007669"/>
    <property type="project" value="UniProtKB-KW"/>
</dbReference>
<keyword evidence="5" id="KW-0862">Zinc</keyword>
<evidence type="ECO:0000256" key="5">
    <source>
        <dbReference type="PROSITE-ProRule" id="PRU00047"/>
    </source>
</evidence>
<feature type="compositionally biased region" description="Low complexity" evidence="6">
    <location>
        <begin position="309"/>
        <end position="321"/>
    </location>
</feature>
<keyword evidence="5" id="KW-0863">Zinc-finger</keyword>
<feature type="region of interest" description="Disordered" evidence="6">
    <location>
        <begin position="308"/>
        <end position="353"/>
    </location>
</feature>
<feature type="region of interest" description="Disordered" evidence="6">
    <location>
        <begin position="1207"/>
        <end position="1230"/>
    </location>
</feature>
<feature type="region of interest" description="Disordered" evidence="6">
    <location>
        <begin position="851"/>
        <end position="874"/>
    </location>
</feature>
<dbReference type="Pfam" id="PF22936">
    <property type="entry name" value="Pol_BBD"/>
    <property type="match status" value="2"/>
</dbReference>
<dbReference type="Gene3D" id="3.40.50.980">
    <property type="match status" value="1"/>
</dbReference>
<feature type="domain" description="Integrase catalytic" evidence="8">
    <location>
        <begin position="55"/>
        <end position="228"/>
    </location>
</feature>
<dbReference type="Pfam" id="PF00098">
    <property type="entry name" value="zf-CCHC"/>
    <property type="match status" value="1"/>
</dbReference>
<accession>Q53LJ7</accession>
<dbReference type="Gene3D" id="4.10.60.10">
    <property type="entry name" value="Zinc finger, CCHC-type"/>
    <property type="match status" value="1"/>
</dbReference>
<evidence type="ECO:0000259" key="7">
    <source>
        <dbReference type="PROSITE" id="PS50158"/>
    </source>
</evidence>
<feature type="compositionally biased region" description="Basic and acidic residues" evidence="6">
    <location>
        <begin position="856"/>
        <end position="865"/>
    </location>
</feature>
<dbReference type="Pfam" id="PF25597">
    <property type="entry name" value="SH3_retrovirus"/>
    <property type="match status" value="2"/>
</dbReference>
<name>Q53LJ7_ORYSJ</name>
<evidence type="ECO:0000313" key="10">
    <source>
        <dbReference type="Proteomes" id="UP000000763"/>
    </source>
</evidence>
<dbReference type="SUPFAM" id="SSF56801">
    <property type="entry name" value="Acetyl-CoA synthetase-like"/>
    <property type="match status" value="1"/>
</dbReference>
<dbReference type="PROSITE" id="PS50158">
    <property type="entry name" value="ZF_CCHC"/>
    <property type="match status" value="1"/>
</dbReference>
<feature type="compositionally biased region" description="Basic and acidic residues" evidence="6">
    <location>
        <begin position="1215"/>
        <end position="1230"/>
    </location>
</feature>
<feature type="compositionally biased region" description="Low complexity" evidence="6">
    <location>
        <begin position="2214"/>
        <end position="2223"/>
    </location>
</feature>
<feature type="compositionally biased region" description="Basic and acidic residues" evidence="6">
    <location>
        <begin position="327"/>
        <end position="345"/>
    </location>
</feature>
<dbReference type="CDD" id="cd09272">
    <property type="entry name" value="RNase_HI_RT_Ty1"/>
    <property type="match status" value="1"/>
</dbReference>
<evidence type="ECO:0000256" key="2">
    <source>
        <dbReference type="ARBA" id="ARBA00022723"/>
    </source>
</evidence>
<feature type="domain" description="CCHC-type" evidence="7">
    <location>
        <begin position="1164"/>
        <end position="1179"/>
    </location>
</feature>
<dbReference type="SUPFAM" id="SSF53098">
    <property type="entry name" value="Ribonuclease H-like"/>
    <property type="match status" value="2"/>
</dbReference>
<dbReference type="GO" id="GO:0008270">
    <property type="term" value="F:zinc ion binding"/>
    <property type="evidence" value="ECO:0007669"/>
    <property type="project" value="UniProtKB-KW"/>
</dbReference>
<dbReference type="InterPro" id="IPR001878">
    <property type="entry name" value="Znf_CCHC"/>
</dbReference>
<dbReference type="SUPFAM" id="SSF57756">
    <property type="entry name" value="Retrovirus zinc finger-like domains"/>
    <property type="match status" value="1"/>
</dbReference>
<dbReference type="GO" id="GO:0015074">
    <property type="term" value="P:DNA integration"/>
    <property type="evidence" value="ECO:0007669"/>
    <property type="project" value="InterPro"/>
</dbReference>
<evidence type="ECO:0000256" key="1">
    <source>
        <dbReference type="ARBA" id="ARBA00022670"/>
    </source>
</evidence>
<reference evidence="10" key="1">
    <citation type="journal article" date="2005" name="Nature">
        <title>The map-based sequence of the rice genome.</title>
        <authorList>
            <consortium name="International rice genome sequencing project (IRGSP)"/>
            <person name="Matsumoto T."/>
            <person name="Wu J."/>
            <person name="Kanamori H."/>
            <person name="Katayose Y."/>
            <person name="Fujisawa M."/>
            <person name="Namiki N."/>
            <person name="Mizuno H."/>
            <person name="Yamamoto K."/>
            <person name="Antonio B.A."/>
            <person name="Baba T."/>
            <person name="Sakata K."/>
            <person name="Nagamura Y."/>
            <person name="Aoki H."/>
            <person name="Arikawa K."/>
            <person name="Arita K."/>
            <person name="Bito T."/>
            <person name="Chiden Y."/>
            <person name="Fujitsuka N."/>
            <person name="Fukunaka R."/>
            <person name="Hamada M."/>
            <person name="Harada C."/>
            <person name="Hayashi A."/>
            <person name="Hijishita S."/>
            <person name="Honda M."/>
            <person name="Hosokawa S."/>
            <person name="Ichikawa Y."/>
            <person name="Idonuma A."/>
            <person name="Iijima M."/>
            <person name="Ikeda M."/>
            <person name="Ikeno M."/>
            <person name="Ito K."/>
            <person name="Ito S."/>
            <person name="Ito T."/>
            <person name="Ito Y."/>
            <person name="Ito Y."/>
            <person name="Iwabuchi A."/>
            <person name="Kamiya K."/>
            <person name="Karasawa W."/>
            <person name="Kurita K."/>
            <person name="Katagiri S."/>
            <person name="Kikuta A."/>
            <person name="Kobayashi H."/>
            <person name="Kobayashi N."/>
            <person name="Machita K."/>
            <person name="Maehara T."/>
            <person name="Masukawa M."/>
            <person name="Mizubayashi T."/>
            <person name="Mukai Y."/>
            <person name="Nagasaki H."/>
            <person name="Nagata Y."/>
            <person name="Naito S."/>
            <person name="Nakashima M."/>
            <person name="Nakama Y."/>
            <person name="Nakamichi Y."/>
            <person name="Nakamura M."/>
            <person name="Meguro A."/>
            <person name="Negishi M."/>
            <person name="Ohta I."/>
            <person name="Ohta T."/>
            <person name="Okamoto M."/>
            <person name="Ono N."/>
            <person name="Saji S."/>
            <person name="Sakaguchi M."/>
            <person name="Sakai K."/>
            <person name="Shibata M."/>
            <person name="Shimokawa T."/>
            <person name="Song J."/>
            <person name="Takazaki Y."/>
            <person name="Terasawa K."/>
            <person name="Tsugane M."/>
            <person name="Tsuji K."/>
            <person name="Ueda S."/>
            <person name="Waki K."/>
            <person name="Yamagata H."/>
            <person name="Yamamoto M."/>
            <person name="Yamamoto S."/>
            <person name="Yamane H."/>
            <person name="Yoshiki S."/>
            <person name="Yoshihara R."/>
            <person name="Yukawa K."/>
            <person name="Zhong H."/>
            <person name="Yano M."/>
            <person name="Yuan Q."/>
            <person name="Ouyang S."/>
            <person name="Liu J."/>
            <person name="Jones K.M."/>
            <person name="Gansberger K."/>
            <person name="Moffat K."/>
            <person name="Hill J."/>
            <person name="Bera J."/>
            <person name="Fadrosh D."/>
            <person name="Jin S."/>
            <person name="Johri S."/>
            <person name="Kim M."/>
            <person name="Overton L."/>
            <person name="Reardon M."/>
            <person name="Tsitrin T."/>
            <person name="Vuong H."/>
            <person name="Weaver B."/>
            <person name="Ciecko A."/>
            <person name="Tallon L."/>
            <person name="Jackson J."/>
            <person name="Pai G."/>
            <person name="Aken S.V."/>
            <person name="Utterback T."/>
            <person name="Reidmuller S."/>
            <person name="Feldblyum T."/>
            <person name="Hsiao J."/>
            <person name="Zismann V."/>
            <person name="Iobst S."/>
            <person name="de Vazeille A.R."/>
            <person name="Buell C.R."/>
            <person name="Ying K."/>
            <person name="Li Y."/>
            <person name="Lu T."/>
            <person name="Huang Y."/>
            <person name="Zhao Q."/>
            <person name="Feng Q."/>
            <person name="Zhang L."/>
            <person name="Zhu J."/>
            <person name="Weng Q."/>
            <person name="Mu J."/>
            <person name="Lu Y."/>
            <person name="Fan D."/>
            <person name="Liu Y."/>
            <person name="Guan J."/>
            <person name="Zhang Y."/>
            <person name="Yu S."/>
            <person name="Liu X."/>
            <person name="Zhang Y."/>
            <person name="Hong G."/>
            <person name="Han B."/>
            <person name="Choisne N."/>
            <person name="Demange N."/>
            <person name="Orjeda G."/>
            <person name="Samain S."/>
            <person name="Cattolico L."/>
            <person name="Pelletier E."/>
            <person name="Couloux A."/>
            <person name="Segurens B."/>
            <person name="Wincker P."/>
            <person name="D'Hont A."/>
            <person name="Scarpelli C."/>
            <person name="Weissenbach J."/>
            <person name="Salanoubat M."/>
            <person name="Quetier F."/>
            <person name="Yu Y."/>
            <person name="Kim H.R."/>
            <person name="Rambo T."/>
            <person name="Currie J."/>
            <person name="Collura K."/>
            <person name="Luo M."/>
            <person name="Yang T."/>
            <person name="Ammiraju J.S.S."/>
            <person name="Engler F."/>
            <person name="Soderlund C."/>
            <person name="Wing R.A."/>
            <person name="Palmer L.E."/>
            <person name="de la Bastide M."/>
            <person name="Spiegel L."/>
            <person name="Nascimento L."/>
            <person name="Zutavern T."/>
            <person name="O'Shaughnessy A."/>
            <person name="Dike S."/>
            <person name="Dedhia N."/>
            <person name="Preston R."/>
            <person name="Balija V."/>
            <person name="McCombie W.R."/>
            <person name="Chow T."/>
            <person name="Chen H."/>
            <person name="Chung M."/>
            <person name="Chen C."/>
            <person name="Shaw J."/>
            <person name="Wu H."/>
            <person name="Hsiao K."/>
            <person name="Chao Y."/>
            <person name="Chu M."/>
            <person name="Cheng C."/>
            <person name="Hour A."/>
            <person name="Lee P."/>
            <person name="Lin S."/>
            <person name="Lin Y."/>
            <person name="Liou J."/>
            <person name="Liu S."/>
            <person name="Hsing Y."/>
            <person name="Raghuvanshi S."/>
            <person name="Mohanty A."/>
            <person name="Bharti A.K."/>
            <person name="Gaur A."/>
            <person name="Gupta V."/>
            <person name="Kumar D."/>
            <person name="Ravi V."/>
            <person name="Vij S."/>
            <person name="Kapur A."/>
            <person name="Khurana P."/>
            <person name="Khurana P."/>
            <person name="Khurana J.P."/>
            <person name="Tyagi A.K."/>
            <person name="Gaikwad K."/>
            <person name="Singh A."/>
            <person name="Dalal V."/>
            <person name="Srivastava S."/>
            <person name="Dixit A."/>
            <person name="Pal A.K."/>
            <person name="Ghazi I.A."/>
            <person name="Yadav M."/>
            <person name="Pandit A."/>
            <person name="Bhargava A."/>
            <person name="Sureshbabu K."/>
            <person name="Batra K."/>
            <person name="Sharma T.R."/>
            <person name="Mohapatra T."/>
            <person name="Singh N.K."/>
            <person name="Messing J."/>
            <person name="Nelson A.B."/>
            <person name="Fuks G."/>
            <person name="Kavchok S."/>
            <person name="Keizer G."/>
            <person name="Linton E."/>
            <person name="Llaca V."/>
            <person name="Song R."/>
            <person name="Tanyolac B."/>
            <person name="Young S."/>
            <person name="Ho-Il K."/>
            <person name="Hahn J.H."/>
            <person name="Sangsakoo G."/>
            <person name="Vanavichit A."/>
            <person name="de Mattos Luiz.A.T."/>
            <person name="Zimmer P.D."/>
            <person name="Malone G."/>
            <person name="Dellagostin O."/>
            <person name="de Oliveira A.C."/>
            <person name="Bevan M."/>
            <person name="Bancroft I."/>
            <person name="Minx P."/>
            <person name="Cordum H."/>
            <person name="Wilson R."/>
            <person name="Cheng Z."/>
            <person name="Jin W."/>
            <person name="Jiang J."/>
            <person name="Leong S.A."/>
            <person name="Iwama H."/>
            <person name="Gojobori T."/>
            <person name="Itoh T."/>
            <person name="Niimura Y."/>
            <person name="Fujii Y."/>
            <person name="Habara T."/>
            <person name="Sakai H."/>
            <person name="Sato Y."/>
            <person name="Wilson G."/>
            <person name="Kumar K."/>
            <person name="McCouch S."/>
            <person name="Juretic N."/>
            <person name="Hoen D."/>
            <person name="Wright S."/>
            <person name="Bruskiewich R."/>
            <person name="Bureau T."/>
            <person name="Miyao A."/>
            <person name="Hirochika H."/>
            <person name="Nishikawa T."/>
            <person name="Kadowaki K."/>
            <person name="Sugiura M."/>
            <person name="Burr B."/>
            <person name="Sasaki T."/>
        </authorList>
    </citation>
    <scope>NUCLEOTIDE SEQUENCE [LARGE SCALE GENOMIC DNA]</scope>
    <source>
        <strain evidence="10">cv. Nipponbare</strain>
    </source>
</reference>
<dbReference type="InterPro" id="IPR043502">
    <property type="entry name" value="DNA/RNA_pol_sf"/>
</dbReference>
<feature type="compositionally biased region" description="Basic and acidic residues" evidence="6">
    <location>
        <begin position="1872"/>
        <end position="1888"/>
    </location>
</feature>
<evidence type="ECO:0000313" key="9">
    <source>
        <dbReference type="EMBL" id="AAX95047.1"/>
    </source>
</evidence>
<dbReference type="InterPro" id="IPR036875">
    <property type="entry name" value="Znf_CCHC_sf"/>
</dbReference>
<feature type="region of interest" description="Disordered" evidence="6">
    <location>
        <begin position="1872"/>
        <end position="1951"/>
    </location>
</feature>
<evidence type="ECO:0000256" key="4">
    <source>
        <dbReference type="ARBA" id="ARBA00022801"/>
    </source>
</evidence>
<dbReference type="Pfam" id="PF00665">
    <property type="entry name" value="rve"/>
    <property type="match status" value="1"/>
</dbReference>
<dbReference type="GO" id="GO:0003676">
    <property type="term" value="F:nucleic acid binding"/>
    <property type="evidence" value="ECO:0007669"/>
    <property type="project" value="InterPro"/>
</dbReference>
<evidence type="ECO:0000256" key="6">
    <source>
        <dbReference type="SAM" id="MobiDB-lite"/>
    </source>
</evidence>
<keyword evidence="2" id="KW-0479">Metal-binding</keyword>
<dbReference type="InterPro" id="IPR057670">
    <property type="entry name" value="SH3_retrovirus"/>
</dbReference>
<dbReference type="Pfam" id="PF07727">
    <property type="entry name" value="RVT_2"/>
    <property type="match status" value="2"/>
</dbReference>
<dbReference type="InterPro" id="IPR012337">
    <property type="entry name" value="RNaseH-like_sf"/>
</dbReference>
<organism evidence="9 10">
    <name type="scientific">Oryza sativa subsp. japonica</name>
    <name type="common">Rice</name>
    <dbReference type="NCBI Taxonomy" id="39947"/>
    <lineage>
        <taxon>Eukaryota</taxon>
        <taxon>Viridiplantae</taxon>
        <taxon>Streptophyta</taxon>
        <taxon>Embryophyta</taxon>
        <taxon>Tracheophyta</taxon>
        <taxon>Spermatophyta</taxon>
        <taxon>Magnoliopsida</taxon>
        <taxon>Liliopsida</taxon>
        <taxon>Poales</taxon>
        <taxon>Poaceae</taxon>
        <taxon>BOP clade</taxon>
        <taxon>Oryzoideae</taxon>
        <taxon>Oryzeae</taxon>
        <taxon>Oryzinae</taxon>
        <taxon>Oryza</taxon>
        <taxon>Oryza sativa</taxon>
    </lineage>
</organism>
<dbReference type="Pfam" id="PF13976">
    <property type="entry name" value="gag_pre-integrs"/>
    <property type="match status" value="1"/>
</dbReference>
<dbReference type="InterPro" id="IPR054722">
    <property type="entry name" value="PolX-like_BBD"/>
</dbReference>
<proteinExistence type="predicted"/>
<evidence type="ECO:0000259" key="8">
    <source>
        <dbReference type="PROSITE" id="PS50994"/>
    </source>
</evidence>
<dbReference type="InterPro" id="IPR001584">
    <property type="entry name" value="Integrase_cat-core"/>
</dbReference>
<dbReference type="PANTHER" id="PTHR42648">
    <property type="entry name" value="TRANSPOSASE, PUTATIVE-RELATED"/>
    <property type="match status" value="1"/>
</dbReference>
<feature type="domain" description="Integrase catalytic" evidence="8">
    <location>
        <begin position="1641"/>
        <end position="1787"/>
    </location>
</feature>
<dbReference type="Pfam" id="PF14223">
    <property type="entry name" value="Retrotran_gag_2"/>
    <property type="match status" value="1"/>
</dbReference>
<gene>
    <name evidence="9" type="ordered locus">LOC_Os11g09920</name>
</gene>
<keyword evidence="1" id="KW-0645">Protease</keyword>
<dbReference type="InterPro" id="IPR025724">
    <property type="entry name" value="GAG-pre-integrase_dom"/>
</dbReference>
<dbReference type="EMBL" id="AC145321">
    <property type="protein sequence ID" value="AAX95047.1"/>
    <property type="molecule type" value="Genomic_DNA"/>
</dbReference>
<dbReference type="InterPro" id="IPR039537">
    <property type="entry name" value="Retrotran_Ty1/copia-like"/>
</dbReference>
<protein>
    <submittedName>
        <fullName evidence="9">Retrotransposon protein, putative, Ty1-copia sub-class</fullName>
    </submittedName>
</protein>
<dbReference type="InterPro" id="IPR013103">
    <property type="entry name" value="RVT_2"/>
</dbReference>
<reference evidence="10" key="2">
    <citation type="journal article" date="2008" name="Nucleic Acids Res.">
        <title>The rice annotation project database (RAP-DB): 2008 update.</title>
        <authorList>
            <consortium name="The rice annotation project (RAP)"/>
        </authorList>
    </citation>
    <scope>GENOME REANNOTATION</scope>
    <source>
        <strain evidence="10">cv. Nipponbare</strain>
    </source>
</reference>
<dbReference type="GO" id="GO:0004190">
    <property type="term" value="F:aspartic-type endopeptidase activity"/>
    <property type="evidence" value="ECO:0007669"/>
    <property type="project" value="UniProtKB-KW"/>
</dbReference>
<dbReference type="InterPro" id="IPR036397">
    <property type="entry name" value="RNaseH_sf"/>
</dbReference>
<evidence type="ECO:0000256" key="3">
    <source>
        <dbReference type="ARBA" id="ARBA00022750"/>
    </source>
</evidence>
<dbReference type="Proteomes" id="UP000000763">
    <property type="component" value="Chromosome 11"/>
</dbReference>
<keyword evidence="3" id="KW-0064">Aspartyl protease</keyword>
<feature type="compositionally biased region" description="Low complexity" evidence="6">
    <location>
        <begin position="1897"/>
        <end position="1908"/>
    </location>
</feature>
<feature type="region of interest" description="Disordered" evidence="6">
    <location>
        <begin position="2175"/>
        <end position="2228"/>
    </location>
</feature>
<sequence>MEAVNQSTNWWVDTGTNVARGSTVLMGNGSHASVHGVDTVYLKFTSGKIVQLKNVQHVPSIDRNLVSGSRLSRDRFKLVFESNKGGKRYFMTLIDDATIFCYVYLLKTKDETLDYFKIYKAEVENQLDRKIKRLMSDRGGEFFSNEFDLFFEEHGIIHERTPPYSPESNGIAESKNRTMTDLVNAMLDTAGLPKAWWGEALLTSNHVLNRVPNRNKDKTPYEIWIGRKPSLSYLRTWGCLAKVNVPIRKKRKLGPKTVDCVFLGYAHHSIAYRFLIVKSEVLDMHVGTIMESRDATFFESFFPMKDTHSSSSQPSEVIPSSITPPEQTKHTHEHVTEEDVSEAPRRSKRQRTAKSFGDDFTVYLVDDTPKSISEAYASPNADYWKVAVRSEMDSIIANGTWEVTERPYGCKSVGCKWVFKKKFRPDGTIEKYKAWLVTMGYTQKEGEDFFETYSPIVRLTTIRVLLSLAASHGLLVHQMDVKITFLNGELDEEIYMDQPDGFVVEGQEGKVCKLLKSLYGLKQAPKQWHEKFDKTLTSAGFAVNEADKCVYYRHGGGEGVILCLYVDDILIFGTNLEVINEVKLFLSQNFDMKDLGVADVILNIKLIRGENVITLLQSHYVEKILNRFGYIDSSMELWLHYSGYPVVLEGYSDSNWISDVDEIKATSGYVFTLGGGAVSWRSCKQTILTRSTMEAELTALDTATVEAEWLRDLLMDLPIVEKPVPAILMNCDNQTVIVKVNSSKDNMKSSRHVKRRLKSVRKLRNSGVITLDYIQTARNLADPFTKGLSRNVIDNASKEMGLRPIEGYPEVLAGTSGRRFIAKNFLSAAWKFLAFLPGTSWQLHRFEDEDLGGKNGENRNEDEASSKGTPPHKGATIPFDYSKLTIPSHNFVSVPSGRAPQFDGTYYAAWKHKMKLHLISLHPSIWKVVCTGIDIPHDDMELTSEQEQLIHRNAQASNAILSALSSDEFNKVDGLEKAKEMWDNLQLAHEGSPAVREAKIELLEGRLGRFVMDDKETSQQMYDRMMILVNKIKGLGSVDMTNHFVVKRLLCAFGPRNPTLVSMIQEMKDFKRLTPSDILGRIVSHEMQEEEAREVRQMVKNATMIKNQEVALKVKKEEDSSCKESEDEEMAFIVKRFKHFLCKSGYGKGRKDDDKGNMQSKRACFNCGEYGHFIADCPKSNEAKAKGGKKKPERTHVAEAHMAEVWYSGDEEDPEVKPKPKSKDKVEGEASLRDVNETLQEKFVNLDKSHKDLEVQFDTLWNSTSQPNVVSNSSNPSTSNGYARCYNIDLNSCGTNIDAMQALKKENERLGTLVKYGCMKTYHSKDALYKTITAHPNKDGHGLGFSGGSPVSKRVMVNGKECLMFVREGKAPQESEVTSLVNCQGPGTSGQTGRNLRVGISVSQKFPLGSSGRFARKFRANGHAQDMTGSSGHKARRFRPEGLYYDSYVISKNSEGKVVAYFNGNYNDEYRTCVWVPKALAYSSGGSSWVVDSGCTNHMTGERSMFTSLDEESGTRENIVFGDDGKGKLGYNCLFTDEDVTVFRRDDSSVAFKGKLKGDLYLVDFDVDRVNPEACLIAKSSMGWLWHHRLAHVGMRNLATLLKGEHILGLTNVTFEKDYVCSACQAWKQVGNPHPIKNIMTTTRPLELLHMDLFGPVAYISIGGNKYGFVIVDNFSRFTWVYFLHDKSEAQDVFKRFAKQGQNLYNLTIKRRESSTSSPPPYDPPQNGIVERKNQTLIEAARAMLDEYKTSDIFWAETVSTACHAINRLYLHKILKKTSYELLSGKKPNVSYFRVFGSKCFILSKRPRSSKFSRKVDEGFLLGYESNAHAYHVFNKTSSIVEVTRDVTFDESNGSQGEQVVVHVVDDADPRQAIDSKAIGDIRPVKTQDDEEDRDQPSSSTSNSPTTSQESVDPEVPGPDDWNLRTSPGPEVLGPSARKFQAKDSQGVPTAQVDGIDAEGTVEHPDRAHVPSVHHPRIHHIVQRDHPVDNILGDIRKGVMAMQEEFNNFTRNQVWTLVERPDQNVIGTKLYQMDVKSAFLNGPLLELVYVEQPPGFEDPKLPNHMYKLHKALNGLKQAPRALGGPQRVPLLPPHLQRGNAIISMSRFDINSLMEAVQRHRVTHLFCVPPVIIALTKHGRAAAIDTVGEWDTGVEAGEEQLRDVTTLHHRPLCTMTREKRQKASQDVSGDESPPIRYTRGRLGKEKVVEGGSGSGTRTSPRFTRQSSNRPVQIRDVDSGQVMPLIQEVAGEVVVAVLGLEGHLMISL</sequence>